<dbReference type="PANTHER" id="PTHR41523:SF8">
    <property type="entry name" value="ETHYLENE RESPONSE SENSOR PROTEIN"/>
    <property type="match status" value="1"/>
</dbReference>
<keyword evidence="6 10" id="KW-0418">Kinase</keyword>
<feature type="transmembrane region" description="Helical" evidence="8">
    <location>
        <begin position="241"/>
        <end position="264"/>
    </location>
</feature>
<dbReference type="Proteomes" id="UP001526246">
    <property type="component" value="Unassembled WGS sequence"/>
</dbReference>
<evidence type="ECO:0000256" key="4">
    <source>
        <dbReference type="ARBA" id="ARBA00022679"/>
    </source>
</evidence>
<keyword evidence="11" id="KW-1185">Reference proteome</keyword>
<organism evidence="10 11">
    <name type="scientific">Sphingomonas arvum</name>
    <dbReference type="NCBI Taxonomy" id="2992113"/>
    <lineage>
        <taxon>Bacteria</taxon>
        <taxon>Pseudomonadati</taxon>
        <taxon>Pseudomonadota</taxon>
        <taxon>Alphaproteobacteria</taxon>
        <taxon>Sphingomonadales</taxon>
        <taxon>Sphingomonadaceae</taxon>
        <taxon>Sphingomonas</taxon>
    </lineage>
</organism>
<evidence type="ECO:0000256" key="8">
    <source>
        <dbReference type="SAM" id="Phobius"/>
    </source>
</evidence>
<evidence type="ECO:0000259" key="9">
    <source>
        <dbReference type="PROSITE" id="PS50885"/>
    </source>
</evidence>
<dbReference type="GO" id="GO:0016301">
    <property type="term" value="F:kinase activity"/>
    <property type="evidence" value="ECO:0007669"/>
    <property type="project" value="UniProtKB-KW"/>
</dbReference>
<evidence type="ECO:0000256" key="5">
    <source>
        <dbReference type="ARBA" id="ARBA00022741"/>
    </source>
</evidence>
<sequence>MSGLSHWFGRLSTTTKLLVILSAAILPLGLVLVWAATTSINRANQALVISAEDRSRSAGRAVESLLARNVLALRVAATGALRDGSGDPCALARQSLSSSVGVVRTFALQDPGGQLLCTAGTILPQEDRILVPPGQVRLWISPTGNMLYYRVGVPGGIGTGTLSREELRDAALISSRTLRQLTLSDGRTSMLLIDEAGAVQAADRDPNMQLVERRWMIGGGQLSASSIAQVDRIGTSERGLILLPLLMWIVATLLSWLLVGSFLIRPLRRMQRAIGSYQPGSAALELPERLGSATEIRELGQSFSRAVERIEESERDMAVALEGQRRLVREVHHRVKNNLQVIASLLNIHSRLTAAPEARNAYASIGRRVDALAVVHRNHYAELEENRGISLRPLISELAASLRSSAPDTARRFNIDLELDSLNTTQDAAVAVAFFTTEVVECAMLGHPEDAIRLTLSRIDDVRARYTITAAMLQPDTLGERPQFERIITGLAKQLRSPLEREMGSYSVILPVFPSRSEKN</sequence>
<protein>
    <recommendedName>
        <fullName evidence="2">histidine kinase</fullName>
        <ecNumber evidence="2">2.7.13.3</ecNumber>
    </recommendedName>
</protein>
<dbReference type="RefSeq" id="WP_264883162.1">
    <property type="nucleotide sequence ID" value="NZ_JAPDOB010000002.1"/>
</dbReference>
<keyword evidence="5" id="KW-0547">Nucleotide-binding</keyword>
<keyword evidence="8" id="KW-0472">Membrane</keyword>
<comment type="caution">
    <text evidence="10">The sequence shown here is derived from an EMBL/GenBank/DDBJ whole genome shotgun (WGS) entry which is preliminary data.</text>
</comment>
<keyword evidence="3" id="KW-0597">Phosphoprotein</keyword>
<dbReference type="Gene3D" id="1.10.287.130">
    <property type="match status" value="1"/>
</dbReference>
<keyword evidence="7" id="KW-0067">ATP-binding</keyword>
<evidence type="ECO:0000313" key="11">
    <source>
        <dbReference type="Proteomes" id="UP001526246"/>
    </source>
</evidence>
<dbReference type="PANTHER" id="PTHR41523">
    <property type="entry name" value="TWO-COMPONENT SYSTEM SENSOR PROTEIN"/>
    <property type="match status" value="1"/>
</dbReference>
<keyword evidence="8" id="KW-1133">Transmembrane helix</keyword>
<name>A0ABT3JGY7_9SPHN</name>
<dbReference type="PROSITE" id="PS50885">
    <property type="entry name" value="HAMP"/>
    <property type="match status" value="1"/>
</dbReference>
<comment type="catalytic activity">
    <reaction evidence="1">
        <text>ATP + protein L-histidine = ADP + protein N-phospho-L-histidine.</text>
        <dbReference type="EC" id="2.7.13.3"/>
    </reaction>
</comment>
<dbReference type="Pfam" id="PF07568">
    <property type="entry name" value="HisKA_2"/>
    <property type="match status" value="1"/>
</dbReference>
<keyword evidence="8" id="KW-0812">Transmembrane</keyword>
<reference evidence="10 11" key="1">
    <citation type="submission" date="2022-10" db="EMBL/GenBank/DDBJ databases">
        <title>Sphingomonas sp.</title>
        <authorList>
            <person name="Jin C."/>
        </authorList>
    </citation>
    <scope>NUCLEOTIDE SEQUENCE [LARGE SCALE GENOMIC DNA]</scope>
    <source>
        <strain evidence="10 11">BN140010</strain>
    </source>
</reference>
<evidence type="ECO:0000256" key="7">
    <source>
        <dbReference type="ARBA" id="ARBA00022840"/>
    </source>
</evidence>
<gene>
    <name evidence="10" type="ORF">OMW55_11110</name>
</gene>
<dbReference type="InterPro" id="IPR003660">
    <property type="entry name" value="HAMP_dom"/>
</dbReference>
<evidence type="ECO:0000256" key="3">
    <source>
        <dbReference type="ARBA" id="ARBA00022553"/>
    </source>
</evidence>
<evidence type="ECO:0000256" key="6">
    <source>
        <dbReference type="ARBA" id="ARBA00022777"/>
    </source>
</evidence>
<dbReference type="EC" id="2.7.13.3" evidence="2"/>
<dbReference type="EMBL" id="JAPDOB010000002">
    <property type="protein sequence ID" value="MCW3798352.1"/>
    <property type="molecule type" value="Genomic_DNA"/>
</dbReference>
<accession>A0ABT3JGY7</accession>
<evidence type="ECO:0000313" key="10">
    <source>
        <dbReference type="EMBL" id="MCW3798352.1"/>
    </source>
</evidence>
<evidence type="ECO:0000256" key="1">
    <source>
        <dbReference type="ARBA" id="ARBA00000085"/>
    </source>
</evidence>
<dbReference type="InterPro" id="IPR011495">
    <property type="entry name" value="Sig_transdc_His_kin_sub2_dim/P"/>
</dbReference>
<proteinExistence type="predicted"/>
<feature type="domain" description="HAMP" evidence="9">
    <location>
        <begin position="261"/>
        <end position="315"/>
    </location>
</feature>
<evidence type="ECO:0000256" key="2">
    <source>
        <dbReference type="ARBA" id="ARBA00012438"/>
    </source>
</evidence>
<keyword evidence="4" id="KW-0808">Transferase</keyword>